<evidence type="ECO:0000313" key="3">
    <source>
        <dbReference type="Proteomes" id="UP001345691"/>
    </source>
</evidence>
<dbReference type="Proteomes" id="UP001345691">
    <property type="component" value="Unassembled WGS sequence"/>
</dbReference>
<comment type="caution">
    <text evidence="2">The sequence shown here is derived from an EMBL/GenBank/DDBJ whole genome shotgun (WGS) entry which is preliminary data.</text>
</comment>
<feature type="region of interest" description="Disordered" evidence="1">
    <location>
        <begin position="547"/>
        <end position="570"/>
    </location>
</feature>
<organism evidence="2 3">
    <name type="scientific">Exophiala sideris</name>
    <dbReference type="NCBI Taxonomy" id="1016849"/>
    <lineage>
        <taxon>Eukaryota</taxon>
        <taxon>Fungi</taxon>
        <taxon>Dikarya</taxon>
        <taxon>Ascomycota</taxon>
        <taxon>Pezizomycotina</taxon>
        <taxon>Eurotiomycetes</taxon>
        <taxon>Chaetothyriomycetidae</taxon>
        <taxon>Chaetothyriales</taxon>
        <taxon>Herpotrichiellaceae</taxon>
        <taxon>Exophiala</taxon>
    </lineage>
</organism>
<proteinExistence type="predicted"/>
<gene>
    <name evidence="2" type="ORF">LTR69_004682</name>
</gene>
<protein>
    <recommendedName>
        <fullName evidence="4">Clr5 domain-containing protein</fullName>
    </recommendedName>
</protein>
<evidence type="ECO:0000313" key="2">
    <source>
        <dbReference type="EMBL" id="KAK5062324.1"/>
    </source>
</evidence>
<dbReference type="EMBL" id="JAVRRF010000008">
    <property type="protein sequence ID" value="KAK5062324.1"/>
    <property type="molecule type" value="Genomic_DNA"/>
</dbReference>
<accession>A0ABR0JEG4</accession>
<keyword evidence="3" id="KW-1185">Reference proteome</keyword>
<sequence length="676" mass="75013">MSRTRQSKLSGLKIIKQDGRTSGYNGRLTEEELDRIKPLLQHLHQTDATRAQMIAQIKSRCGLAITLPQLDGMRTKLGLTAQISRPQAASLKPEPTLDPWQEQSPILRPTHPTRVEPDLSQILSGLEDDEILADYNSEPVSQATVPIHQDATAMQSERAAPLDLPDQTSLGATSASPTSFHERLPSYDMSSSWILTLSDTSKAQEGDDQFIARRFHAAFILHALGAFDQAFDMFSLIFNDLHALSSDASAPDPRLKLSAVGCTWSARTPLRLEVTKILVNEVYRIFTAHYGEKKAVFAVRWTWPDLEEIHRQLSGPNGLPSRMISESTETAAHWLAISCLLSYPERNRPTLLSRLCTTIRSTILANLAELYNFMSENRRSIDHSLEVYCHSQPLHCEIITQALACLYLEHKTRQVAILRTQVGWDQLCPECFSLSLDIAGLVPVTLPRVLAMAIERLDLPVQNIVFVINMSERDKFLSLLCAAAKMVPTMITSSSSDFYSSMVDLFLDQTMPDNVLASGTAEPLREKQSIGDRTVLVAGLLSGLVSGEGSPSMRLDARNENSRANSAQNDVTTEVREVPVLFERSESSTTSSDWRLFRATSIIARESRRNLASMEYSFGMTSSQARSSHGDDMFGVFTGLPSDPSIPHGDRTDYSYLLQSIGECTSRDMSDVLMSG</sequence>
<evidence type="ECO:0008006" key="4">
    <source>
        <dbReference type="Google" id="ProtNLM"/>
    </source>
</evidence>
<evidence type="ECO:0000256" key="1">
    <source>
        <dbReference type="SAM" id="MobiDB-lite"/>
    </source>
</evidence>
<name>A0ABR0JEG4_9EURO</name>
<reference evidence="2 3" key="1">
    <citation type="submission" date="2023-08" db="EMBL/GenBank/DDBJ databases">
        <title>Black Yeasts Isolated from many extreme environments.</title>
        <authorList>
            <person name="Coleine C."/>
            <person name="Stajich J.E."/>
            <person name="Selbmann L."/>
        </authorList>
    </citation>
    <scope>NUCLEOTIDE SEQUENCE [LARGE SCALE GENOMIC DNA]</scope>
    <source>
        <strain evidence="2 3">CCFEE 6328</strain>
    </source>
</reference>